<evidence type="ECO:0000313" key="2">
    <source>
        <dbReference type="Proteomes" id="UP000585474"/>
    </source>
</evidence>
<organism evidence="1 2">
    <name type="scientific">Actinidia rufa</name>
    <dbReference type="NCBI Taxonomy" id="165716"/>
    <lineage>
        <taxon>Eukaryota</taxon>
        <taxon>Viridiplantae</taxon>
        <taxon>Streptophyta</taxon>
        <taxon>Embryophyta</taxon>
        <taxon>Tracheophyta</taxon>
        <taxon>Spermatophyta</taxon>
        <taxon>Magnoliopsida</taxon>
        <taxon>eudicotyledons</taxon>
        <taxon>Gunneridae</taxon>
        <taxon>Pentapetalae</taxon>
        <taxon>asterids</taxon>
        <taxon>Ericales</taxon>
        <taxon>Actinidiaceae</taxon>
        <taxon>Actinidia</taxon>
    </lineage>
</organism>
<evidence type="ECO:0000313" key="1">
    <source>
        <dbReference type="EMBL" id="GFZ02859.1"/>
    </source>
</evidence>
<dbReference type="PANTHER" id="PTHR36482:SF5">
    <property type="entry name" value="23 KDA JASMONATE-INDUCED PROTEIN-LIKE"/>
    <property type="match status" value="1"/>
</dbReference>
<dbReference type="Pfam" id="PF21230">
    <property type="entry name" value="Nakanori"/>
    <property type="match status" value="1"/>
</dbReference>
<dbReference type="Proteomes" id="UP000585474">
    <property type="component" value="Unassembled WGS sequence"/>
</dbReference>
<name>A0A7J0FVY3_9ERIC</name>
<protein>
    <recommendedName>
        <fullName evidence="3">Jasmonate-induced protein</fullName>
    </recommendedName>
</protein>
<gene>
    <name evidence="1" type="ORF">Acr_15g0014670</name>
</gene>
<reference evidence="1 2" key="1">
    <citation type="submission" date="2019-07" db="EMBL/GenBank/DDBJ databases">
        <title>De Novo Assembly of kiwifruit Actinidia rufa.</title>
        <authorList>
            <person name="Sugita-Konishi S."/>
            <person name="Sato K."/>
            <person name="Mori E."/>
            <person name="Abe Y."/>
            <person name="Kisaki G."/>
            <person name="Hamano K."/>
            <person name="Suezawa K."/>
            <person name="Otani M."/>
            <person name="Fukuda T."/>
            <person name="Manabe T."/>
            <person name="Gomi K."/>
            <person name="Tabuchi M."/>
            <person name="Akimitsu K."/>
            <person name="Kataoka I."/>
        </authorList>
    </citation>
    <scope>NUCLEOTIDE SEQUENCE [LARGE SCALE GENOMIC DNA]</scope>
    <source>
        <strain evidence="2">cv. Fuchu</strain>
    </source>
</reference>
<dbReference type="EMBL" id="BJWL01000015">
    <property type="protein sequence ID" value="GFZ02859.1"/>
    <property type="molecule type" value="Genomic_DNA"/>
</dbReference>
<proteinExistence type="predicted"/>
<comment type="caution">
    <text evidence="1">The sequence shown here is derived from an EMBL/GenBank/DDBJ whole genome shotgun (WGS) entry which is preliminary data.</text>
</comment>
<sequence length="211" mass="23422">MAYNVFGNAVTDATLKALPEYQNKTITRTDRARVAYMKKNADNKDVNARQYVKGLRDKYGSNDSVQCLIYNATGDPVTFVLSHDFQGSLGESPFPITIENGQWGGFLHVSWLFTGSIGGVVYRGKNRYDEECDWFFAWNNPYNKSGYKSTAYVAIHPKGYYSDADWGSMFGTVLSTDVTHSCVWNGCLANGAVGRLDSAVFEGLMIDSHAL</sequence>
<dbReference type="InterPro" id="IPR053085">
    <property type="entry name" value="Jasmonate-induced_protein"/>
</dbReference>
<dbReference type="Gene3D" id="2.60.270.50">
    <property type="match status" value="1"/>
</dbReference>
<keyword evidence="2" id="KW-1185">Reference proteome</keyword>
<accession>A0A7J0FVY3</accession>
<dbReference type="AlphaFoldDB" id="A0A7J0FVY3"/>
<dbReference type="InterPro" id="IPR049065">
    <property type="entry name" value="Nakanori"/>
</dbReference>
<evidence type="ECO:0008006" key="3">
    <source>
        <dbReference type="Google" id="ProtNLM"/>
    </source>
</evidence>
<dbReference type="OrthoDB" id="1462144at2759"/>
<dbReference type="PANTHER" id="PTHR36482">
    <property type="entry name" value="OSJNBA0024J22.15 PROTEIN"/>
    <property type="match status" value="1"/>
</dbReference>